<evidence type="ECO:0000313" key="2">
    <source>
        <dbReference type="EMBL" id="SDF68731.1"/>
    </source>
</evidence>
<dbReference type="PROSITE" id="PS01148">
    <property type="entry name" value="UPF0033"/>
    <property type="match status" value="1"/>
</dbReference>
<dbReference type="EMBL" id="FNBX01000010">
    <property type="protein sequence ID" value="SDF68731.1"/>
    <property type="molecule type" value="Genomic_DNA"/>
</dbReference>
<dbReference type="Gene3D" id="3.30.110.40">
    <property type="entry name" value="TusA-like domain"/>
    <property type="match status" value="1"/>
</dbReference>
<dbReference type="SUPFAM" id="SSF64307">
    <property type="entry name" value="SirA-like"/>
    <property type="match status" value="1"/>
</dbReference>
<dbReference type="STRING" id="571438.SAMN05192586_11089"/>
<feature type="domain" description="UPF0033" evidence="1">
    <location>
        <begin position="5"/>
        <end position="29"/>
    </location>
</feature>
<dbReference type="OrthoDB" id="9801500at2"/>
<dbReference type="InterPro" id="IPR036868">
    <property type="entry name" value="TusA-like_sf"/>
</dbReference>
<reference evidence="3" key="1">
    <citation type="submission" date="2016-10" db="EMBL/GenBank/DDBJ databases">
        <authorList>
            <person name="Varghese N."/>
            <person name="Submissions S."/>
        </authorList>
    </citation>
    <scope>NUCLEOTIDE SEQUENCE [LARGE SCALE GENOMIC DNA]</scope>
    <source>
        <strain evidence="3">KHC7</strain>
    </source>
</reference>
<dbReference type="Pfam" id="PF01206">
    <property type="entry name" value="TusA"/>
    <property type="match status" value="1"/>
</dbReference>
<name>A0A1G7N465_9BACT</name>
<dbReference type="CDD" id="cd03421">
    <property type="entry name" value="SirA_like_N"/>
    <property type="match status" value="1"/>
</dbReference>
<gene>
    <name evidence="2" type="ORF">SAMN05192586_11089</name>
</gene>
<dbReference type="InterPro" id="IPR001455">
    <property type="entry name" value="TusA-like"/>
</dbReference>
<keyword evidence="2" id="KW-0808">Transferase</keyword>
<evidence type="ECO:0000259" key="1">
    <source>
        <dbReference type="PROSITE" id="PS01148"/>
    </source>
</evidence>
<dbReference type="RefSeq" id="WP_092153930.1">
    <property type="nucleotide sequence ID" value="NZ_FNBX01000010.1"/>
</dbReference>
<dbReference type="AlphaFoldDB" id="A0A1G7N465"/>
<dbReference type="GO" id="GO:0016740">
    <property type="term" value="F:transferase activity"/>
    <property type="evidence" value="ECO:0007669"/>
    <property type="project" value="UniProtKB-KW"/>
</dbReference>
<sequence>MSQLIDTRGLSCPQPVLMFLTAVKQRGEGPFSVLVDNDASRENVSRAARNHGLTVEAVEAADQGLGVTRLEIRKA</sequence>
<dbReference type="Proteomes" id="UP000199355">
    <property type="component" value="Unassembled WGS sequence"/>
</dbReference>
<accession>A0A1G7N465</accession>
<evidence type="ECO:0000313" key="3">
    <source>
        <dbReference type="Proteomes" id="UP000199355"/>
    </source>
</evidence>
<keyword evidence="3" id="KW-1185">Reference proteome</keyword>
<protein>
    <submittedName>
        <fullName evidence="2">TusA-related sulfurtransferase</fullName>
    </submittedName>
</protein>
<organism evidence="2 3">
    <name type="scientific">Desulfovibrio legallii</name>
    <dbReference type="NCBI Taxonomy" id="571438"/>
    <lineage>
        <taxon>Bacteria</taxon>
        <taxon>Pseudomonadati</taxon>
        <taxon>Thermodesulfobacteriota</taxon>
        <taxon>Desulfovibrionia</taxon>
        <taxon>Desulfovibrionales</taxon>
        <taxon>Desulfovibrionaceae</taxon>
        <taxon>Desulfovibrio</taxon>
    </lineage>
</organism>
<proteinExistence type="predicted"/>